<reference evidence="1 2" key="1">
    <citation type="submission" date="2017-01" db="EMBL/GenBank/DDBJ databases">
        <authorList>
            <person name="Mah S.A."/>
            <person name="Swanson W.J."/>
            <person name="Moy G.W."/>
            <person name="Vacquier V.D."/>
        </authorList>
    </citation>
    <scope>NUCLEOTIDE SEQUENCE [LARGE SCALE GENOMIC DNA]</scope>
    <source>
        <strain evidence="1">PDD-32b-74</strain>
    </source>
</reference>
<dbReference type="RefSeq" id="WP_084915684.1">
    <property type="nucleotide sequence ID" value="NZ_MTSA01000005.1"/>
</dbReference>
<dbReference type="InterPro" id="IPR025332">
    <property type="entry name" value="DUF4238"/>
</dbReference>
<gene>
    <name evidence="1" type="ORF">BW686_07355</name>
</gene>
<organism evidence="1 2">
    <name type="scientific">Pseudomonas syringae</name>
    <dbReference type="NCBI Taxonomy" id="317"/>
    <lineage>
        <taxon>Bacteria</taxon>
        <taxon>Pseudomonadati</taxon>
        <taxon>Pseudomonadota</taxon>
        <taxon>Gammaproteobacteria</taxon>
        <taxon>Pseudomonadales</taxon>
        <taxon>Pseudomonadaceae</taxon>
        <taxon>Pseudomonas</taxon>
    </lineage>
</organism>
<dbReference type="Pfam" id="PF14022">
    <property type="entry name" value="DUF4238"/>
    <property type="match status" value="1"/>
</dbReference>
<dbReference type="Proteomes" id="UP000195128">
    <property type="component" value="Unassembled WGS sequence"/>
</dbReference>
<name>A0A244ETN2_PSESX</name>
<evidence type="ECO:0008006" key="3">
    <source>
        <dbReference type="Google" id="ProtNLM"/>
    </source>
</evidence>
<sequence>MDSNAKPQKTEYANQHFVPRLLLKRFSHEDKINIGLMSAASGEIKSSIPYKPQCAKHYFYGKDLVIEKKLGEIEGEVGKIIDLISLVPIPNIERLSRAHILLTVFSVYQYVRTDKALKLAEEVVTKNYSIIKEHARPELMPKLAEVANGQLSEQELHEFYDSVAVSMTNPHSILFESANSIMVPSLKLEMKLLINETRTPFIISDNPLIYMDAESNSCFYRMLLPLTPKLLLVFYDKCNHKIGLRKTSFHKLTNEVDVFYLNALQYLNCQKNIYFGPGTSRAHLESLDKSFKKNRFKESTTMTELNGQAFLETNRPRVNYKFSFVRRIAS</sequence>
<dbReference type="EMBL" id="MTSA01000005">
    <property type="protein sequence ID" value="OUM07846.1"/>
    <property type="molecule type" value="Genomic_DNA"/>
</dbReference>
<dbReference type="AlphaFoldDB" id="A0A244ETN2"/>
<accession>A0A244ETN2</accession>
<comment type="caution">
    <text evidence="1">The sequence shown here is derived from an EMBL/GenBank/DDBJ whole genome shotgun (WGS) entry which is preliminary data.</text>
</comment>
<evidence type="ECO:0000313" key="2">
    <source>
        <dbReference type="Proteomes" id="UP000195128"/>
    </source>
</evidence>
<protein>
    <recommendedName>
        <fullName evidence="3">DUF4238 domain-containing protein</fullName>
    </recommendedName>
</protein>
<proteinExistence type="predicted"/>
<evidence type="ECO:0000313" key="1">
    <source>
        <dbReference type="EMBL" id="OUM07846.1"/>
    </source>
</evidence>
<dbReference type="OrthoDB" id="7556813at2"/>